<dbReference type="EMBL" id="CAJVPM010000395">
    <property type="protein sequence ID" value="CAG8443383.1"/>
    <property type="molecule type" value="Genomic_DNA"/>
</dbReference>
<keyword evidence="2" id="KW-1185">Reference proteome</keyword>
<sequence length="219" mass="25602">MNEAYMIYGDSLYIKGNDMELFHFLTGGPQNIIFAPVTIHKNIEKIKKLILEYKFAPFPLRNRNSTREEDETYPSYDGFENNKQLNVIARSILLNLTFVKYWKEIGYYNVCDHLNSLVLQGAFLILFPPNSASFINSKESLVKRLKELIEVGFIFNDKVIFDIFLLEVNHIDVIGDVIFSSFVEILKSDNFKIVLYDKFMTEANDDLRIKLINFISKYH</sequence>
<protein>
    <submittedName>
        <fullName evidence="1">8366_t:CDS:1</fullName>
    </submittedName>
</protein>
<reference evidence="1" key="1">
    <citation type="submission" date="2021-06" db="EMBL/GenBank/DDBJ databases">
        <authorList>
            <person name="Kallberg Y."/>
            <person name="Tangrot J."/>
            <person name="Rosling A."/>
        </authorList>
    </citation>
    <scope>NUCLEOTIDE SEQUENCE</scope>
    <source>
        <strain evidence="1">AU212A</strain>
    </source>
</reference>
<gene>
    <name evidence="1" type="ORF">SCALOS_LOCUS774</name>
</gene>
<evidence type="ECO:0000313" key="2">
    <source>
        <dbReference type="Proteomes" id="UP000789860"/>
    </source>
</evidence>
<proteinExistence type="predicted"/>
<organism evidence="1 2">
    <name type="scientific">Scutellospora calospora</name>
    <dbReference type="NCBI Taxonomy" id="85575"/>
    <lineage>
        <taxon>Eukaryota</taxon>
        <taxon>Fungi</taxon>
        <taxon>Fungi incertae sedis</taxon>
        <taxon>Mucoromycota</taxon>
        <taxon>Glomeromycotina</taxon>
        <taxon>Glomeromycetes</taxon>
        <taxon>Diversisporales</taxon>
        <taxon>Gigasporaceae</taxon>
        <taxon>Scutellospora</taxon>
    </lineage>
</organism>
<accession>A0ACA9JYV9</accession>
<name>A0ACA9JYV9_9GLOM</name>
<comment type="caution">
    <text evidence="1">The sequence shown here is derived from an EMBL/GenBank/DDBJ whole genome shotgun (WGS) entry which is preliminary data.</text>
</comment>
<evidence type="ECO:0000313" key="1">
    <source>
        <dbReference type="EMBL" id="CAG8443383.1"/>
    </source>
</evidence>
<dbReference type="Proteomes" id="UP000789860">
    <property type="component" value="Unassembled WGS sequence"/>
</dbReference>